<dbReference type="Pfam" id="PF07681">
    <property type="entry name" value="DoxX"/>
    <property type="match status" value="1"/>
</dbReference>
<keyword evidence="2 5" id="KW-0812">Transmembrane</keyword>
<feature type="transmembrane region" description="Helical" evidence="5">
    <location>
        <begin position="138"/>
        <end position="161"/>
    </location>
</feature>
<protein>
    <submittedName>
        <fullName evidence="6">DoxX family membrane protein</fullName>
    </submittedName>
</protein>
<evidence type="ECO:0000256" key="1">
    <source>
        <dbReference type="ARBA" id="ARBA00004141"/>
    </source>
</evidence>
<dbReference type="PANTHER" id="PTHR39157:SF1">
    <property type="entry name" value="DOXX FAMILY PROTEIN"/>
    <property type="match status" value="1"/>
</dbReference>
<dbReference type="InterPro" id="IPR032808">
    <property type="entry name" value="DoxX"/>
</dbReference>
<evidence type="ECO:0000313" key="7">
    <source>
        <dbReference type="Proteomes" id="UP001060261"/>
    </source>
</evidence>
<dbReference type="RefSeq" id="WP_260561767.1">
    <property type="nucleotide sequence ID" value="NZ_BAABEC010000189.1"/>
</dbReference>
<evidence type="ECO:0000256" key="3">
    <source>
        <dbReference type="ARBA" id="ARBA00022989"/>
    </source>
</evidence>
<keyword evidence="4 5" id="KW-0472">Membrane</keyword>
<organism evidence="6 7">
    <name type="scientific">Deinococcus rubellus</name>
    <dbReference type="NCBI Taxonomy" id="1889240"/>
    <lineage>
        <taxon>Bacteria</taxon>
        <taxon>Thermotogati</taxon>
        <taxon>Deinococcota</taxon>
        <taxon>Deinococci</taxon>
        <taxon>Deinococcales</taxon>
        <taxon>Deinococcaceae</taxon>
        <taxon>Deinococcus</taxon>
    </lineage>
</organism>
<comment type="subcellular location">
    <subcellularLocation>
        <location evidence="1">Membrane</location>
        <topology evidence="1">Multi-pass membrane protein</topology>
    </subcellularLocation>
</comment>
<dbReference type="PANTHER" id="PTHR39157">
    <property type="entry name" value="INTEGRAL MEMBRANE PROTEIN-RELATED"/>
    <property type="match status" value="1"/>
</dbReference>
<reference evidence="6" key="1">
    <citation type="submission" date="2022-09" db="EMBL/GenBank/DDBJ databases">
        <title>genome sequence of Deinococcus rubellus.</title>
        <authorList>
            <person name="Srinivasan S."/>
        </authorList>
    </citation>
    <scope>NUCLEOTIDE SEQUENCE</scope>
    <source>
        <strain evidence="6">Ant6</strain>
    </source>
</reference>
<name>A0ABY5YN39_9DEIO</name>
<evidence type="ECO:0000313" key="6">
    <source>
        <dbReference type="EMBL" id="UWX65511.1"/>
    </source>
</evidence>
<sequence>MTQVNVRSAAPPALHEPAISRFLFADPRLAPLWTLLRLYVGYEWLLAGWEKLTNPAGVWVGAKAGTAVSGFLQGALHKASGDHPDVSGWYATFLERVALPNAATFSYLVAYGEILVGLALILGLFTGLAAFFGGLMNASYLLAGTVSVNPLLFILATWLVLGWRVAGWWGLDRWVLPRFGVLLGIQRAGEPGPNSR</sequence>
<feature type="transmembrane region" description="Helical" evidence="5">
    <location>
        <begin position="108"/>
        <end position="132"/>
    </location>
</feature>
<dbReference type="Proteomes" id="UP001060261">
    <property type="component" value="Chromosome"/>
</dbReference>
<proteinExistence type="predicted"/>
<keyword evidence="3 5" id="KW-1133">Transmembrane helix</keyword>
<evidence type="ECO:0000256" key="5">
    <source>
        <dbReference type="SAM" id="Phobius"/>
    </source>
</evidence>
<gene>
    <name evidence="6" type="ORF">N0D28_07635</name>
</gene>
<evidence type="ECO:0000256" key="2">
    <source>
        <dbReference type="ARBA" id="ARBA00022692"/>
    </source>
</evidence>
<keyword evidence="7" id="KW-1185">Reference proteome</keyword>
<accession>A0ABY5YN39</accession>
<evidence type="ECO:0000256" key="4">
    <source>
        <dbReference type="ARBA" id="ARBA00023136"/>
    </source>
</evidence>
<dbReference type="EMBL" id="CP104213">
    <property type="protein sequence ID" value="UWX65511.1"/>
    <property type="molecule type" value="Genomic_DNA"/>
</dbReference>